<evidence type="ECO:0000313" key="3">
    <source>
        <dbReference type="Proteomes" id="UP000789342"/>
    </source>
</evidence>
<sequence length="67" mass="7615">EFSKQDESETRSFASSGLSTLSIIGRMEKYFTIIFQGNPDEDMIDVNDLRSENTPISEADEHNRSNN</sequence>
<organism evidence="2 3">
    <name type="scientific">Acaulospora morrowiae</name>
    <dbReference type="NCBI Taxonomy" id="94023"/>
    <lineage>
        <taxon>Eukaryota</taxon>
        <taxon>Fungi</taxon>
        <taxon>Fungi incertae sedis</taxon>
        <taxon>Mucoromycota</taxon>
        <taxon>Glomeromycotina</taxon>
        <taxon>Glomeromycetes</taxon>
        <taxon>Diversisporales</taxon>
        <taxon>Acaulosporaceae</taxon>
        <taxon>Acaulospora</taxon>
    </lineage>
</organism>
<name>A0A9N8ZDV2_9GLOM</name>
<dbReference type="OrthoDB" id="2445096at2759"/>
<comment type="caution">
    <text evidence="2">The sequence shown here is derived from an EMBL/GenBank/DDBJ whole genome shotgun (WGS) entry which is preliminary data.</text>
</comment>
<reference evidence="2" key="1">
    <citation type="submission" date="2021-06" db="EMBL/GenBank/DDBJ databases">
        <authorList>
            <person name="Kallberg Y."/>
            <person name="Tangrot J."/>
            <person name="Rosling A."/>
        </authorList>
    </citation>
    <scope>NUCLEOTIDE SEQUENCE</scope>
    <source>
        <strain evidence="2">CL551</strain>
    </source>
</reference>
<keyword evidence="3" id="KW-1185">Reference proteome</keyword>
<feature type="non-terminal residue" evidence="2">
    <location>
        <position position="1"/>
    </location>
</feature>
<evidence type="ECO:0000313" key="2">
    <source>
        <dbReference type="EMBL" id="CAG8482741.1"/>
    </source>
</evidence>
<dbReference type="EMBL" id="CAJVPV010001005">
    <property type="protein sequence ID" value="CAG8482741.1"/>
    <property type="molecule type" value="Genomic_DNA"/>
</dbReference>
<feature type="region of interest" description="Disordered" evidence="1">
    <location>
        <begin position="46"/>
        <end position="67"/>
    </location>
</feature>
<accession>A0A9N8ZDV2</accession>
<protein>
    <submittedName>
        <fullName evidence="2">10490_t:CDS:1</fullName>
    </submittedName>
</protein>
<dbReference type="AlphaFoldDB" id="A0A9N8ZDV2"/>
<gene>
    <name evidence="2" type="ORF">AMORRO_LOCUS2388</name>
</gene>
<proteinExistence type="predicted"/>
<dbReference type="Proteomes" id="UP000789342">
    <property type="component" value="Unassembled WGS sequence"/>
</dbReference>
<evidence type="ECO:0000256" key="1">
    <source>
        <dbReference type="SAM" id="MobiDB-lite"/>
    </source>
</evidence>